<dbReference type="InterPro" id="IPR003343">
    <property type="entry name" value="Big_2"/>
</dbReference>
<reference evidence="3 4" key="1">
    <citation type="journal article" date="2019" name="Microbiol. Resour. Announc.">
        <title>Draft Genome Sequences of Type Strains of Gordonibacter faecihominis, Paraeggerthella hongkongensis, Parvibacter caecicola,Slackia equolifaciens, Slackia faecicanis, and Slackia isoflavoniconvertens.</title>
        <authorList>
            <person name="Danylec N."/>
            <person name="Stoll D.A."/>
            <person name="Dotsch A."/>
            <person name="Huch M."/>
        </authorList>
    </citation>
    <scope>NUCLEOTIDE SEQUENCE [LARGE SCALE GENOMIC DNA]</scope>
    <source>
        <strain evidence="3 4">DSM 18785</strain>
    </source>
</reference>
<evidence type="ECO:0000256" key="1">
    <source>
        <dbReference type="SAM" id="MobiDB-lite"/>
    </source>
</evidence>
<proteinExistence type="predicted"/>
<dbReference type="Proteomes" id="UP000278327">
    <property type="component" value="Unassembled WGS sequence"/>
</dbReference>
<dbReference type="EMBL" id="QICA01000025">
    <property type="protein sequence ID" value="RNL36046.1"/>
    <property type="molecule type" value="Genomic_DNA"/>
</dbReference>
<keyword evidence="4" id="KW-1185">Reference proteome</keyword>
<protein>
    <recommendedName>
        <fullName evidence="2">BIG2 domain-containing protein</fullName>
    </recommendedName>
</protein>
<accession>A0A3N0ANW7</accession>
<comment type="caution">
    <text evidence="3">The sequence shown here is derived from an EMBL/GenBank/DDBJ whole genome shotgun (WGS) entry which is preliminary data.</text>
</comment>
<evidence type="ECO:0000313" key="3">
    <source>
        <dbReference type="EMBL" id="RNL36046.1"/>
    </source>
</evidence>
<name>A0A3N0ANW7_9ACTN</name>
<feature type="region of interest" description="Disordered" evidence="1">
    <location>
        <begin position="37"/>
        <end position="57"/>
    </location>
</feature>
<evidence type="ECO:0000259" key="2">
    <source>
        <dbReference type="Pfam" id="PF02368"/>
    </source>
</evidence>
<dbReference type="AlphaFoldDB" id="A0A3N0ANW7"/>
<feature type="domain" description="BIG2" evidence="2">
    <location>
        <begin position="160"/>
        <end position="215"/>
    </location>
</feature>
<dbReference type="RefSeq" id="WP_117284122.1">
    <property type="nucleotide sequence ID" value="NZ_JAMTCE010000022.1"/>
</dbReference>
<evidence type="ECO:0000313" key="4">
    <source>
        <dbReference type="Proteomes" id="UP000278327"/>
    </source>
</evidence>
<gene>
    <name evidence="3" type="ORF">DMP10_11295</name>
</gene>
<dbReference type="SUPFAM" id="SSF49373">
    <property type="entry name" value="Invasin/intimin cell-adhesion fragments"/>
    <property type="match status" value="1"/>
</dbReference>
<dbReference type="NCBIfam" id="NF047353">
    <property type="entry name" value="tube_lmo2291"/>
    <property type="match status" value="1"/>
</dbReference>
<sequence>MAKTVDIGFALNYQYANLLNTTPEESEPTWAYMGPGIEDISPDRSEKTDETEDYSTGGNTVTTVTGVTKTTSVTGKRLIGDPLQEYVASLEESFGDERKTQYRIVSPTGEIIEEDVTLKDINITGPNGAASDKQAISFSMARNDTPKLVQAAKGHHLPAEITVENVTVAVGKTATVTPAVQPATASDWCLYAIEDTDIARVTADGIVTGLKVGNTRLGVRCASKPSIRATVAVEVTEGTA</sequence>
<dbReference type="Gene3D" id="2.60.40.1080">
    <property type="match status" value="1"/>
</dbReference>
<organism evidence="3 4">
    <name type="scientific">Adlercreutzia equolifaciens subsp. celatus DSM 18785</name>
    <dbReference type="NCBI Taxonomy" id="1121021"/>
    <lineage>
        <taxon>Bacteria</taxon>
        <taxon>Bacillati</taxon>
        <taxon>Actinomycetota</taxon>
        <taxon>Coriobacteriia</taxon>
        <taxon>Eggerthellales</taxon>
        <taxon>Eggerthellaceae</taxon>
        <taxon>Adlercreutzia</taxon>
    </lineage>
</organism>
<dbReference type="Pfam" id="PF02368">
    <property type="entry name" value="Big_2"/>
    <property type="match status" value="1"/>
</dbReference>
<dbReference type="InterPro" id="IPR008964">
    <property type="entry name" value="Invasin/intimin_cell_adhesion"/>
</dbReference>